<dbReference type="KEGG" id="pphr:APZ00_18795"/>
<dbReference type="GO" id="GO:0005886">
    <property type="term" value="C:plasma membrane"/>
    <property type="evidence" value="ECO:0007669"/>
    <property type="project" value="InterPro"/>
</dbReference>
<reference evidence="1 2" key="1">
    <citation type="submission" date="2015-10" db="EMBL/GenBank/DDBJ databases">
        <title>The world's first case of liver abscess caused by Pannonibacter phragmitetus.</title>
        <authorList>
            <person name="Ming D."/>
            <person name="Wang M."/>
            <person name="Zhou Y."/>
            <person name="Jiang T."/>
            <person name="Hu S."/>
        </authorList>
    </citation>
    <scope>NUCLEOTIDE SEQUENCE [LARGE SCALE GENOMIC DNA]</scope>
    <source>
        <strain evidence="1 2">31801</strain>
    </source>
</reference>
<dbReference type="EMBL" id="CP013068">
    <property type="protein sequence ID" value="ALV28842.1"/>
    <property type="molecule type" value="Genomic_DNA"/>
</dbReference>
<dbReference type="Gene3D" id="3.40.50.2300">
    <property type="match status" value="2"/>
</dbReference>
<evidence type="ECO:0000313" key="2">
    <source>
        <dbReference type="Proteomes" id="UP000064921"/>
    </source>
</evidence>
<sequence>MKTLLKATVAAAALAGSLATAQAADLKACFVYIGPVGDFGWTYQHDQGRQAVEAHFGGKVETAYLENVPEGPDSERAIERFAREGCGIIFTTSFGYMNPTIKVAQKYPNVKFEHATGYKTAENVATYNSKFHEGRYIIGQIAAKMSKTGTAGYIGSFPIPEVVSGINAFLLGAQSVNPDFKVKIVWANSWFDPAKEADAAKALIDQGADIISQHTDSTAPLQVAEERGVLGFGQASDMINFAPKSQLTAIIDDWAPYYIERVQAVLDGTWKSEQTWHGLKEGHVVMAPYTNLPDDVVAMAKETEEKIKGGWEPFTGPITKQDGSEAAADGVRLDDGAILGMNWYVKGIDDKLPQ</sequence>
<evidence type="ECO:0000313" key="1">
    <source>
        <dbReference type="EMBL" id="ALV28842.1"/>
    </source>
</evidence>
<dbReference type="PANTHER" id="PTHR43208">
    <property type="entry name" value="ABC TRANSPORTER SUBSTRATE-BINDING PROTEIN"/>
    <property type="match status" value="1"/>
</dbReference>
<dbReference type="CDD" id="cd19963">
    <property type="entry name" value="PBP1_BMP-like"/>
    <property type="match status" value="1"/>
</dbReference>
<proteinExistence type="predicted"/>
<gene>
    <name evidence="1" type="ORF">APZ00_18795</name>
</gene>
<dbReference type="PANTHER" id="PTHR43208:SF1">
    <property type="entry name" value="ABC TRANSPORTER SUBSTRATE-BINDING PROTEIN"/>
    <property type="match status" value="1"/>
</dbReference>
<dbReference type="Pfam" id="PF02608">
    <property type="entry name" value="Bmp"/>
    <property type="match status" value="1"/>
</dbReference>
<organism evidence="1 2">
    <name type="scientific">Pannonibacter phragmitetus</name>
    <dbReference type="NCBI Taxonomy" id="121719"/>
    <lineage>
        <taxon>Bacteria</taxon>
        <taxon>Pseudomonadati</taxon>
        <taxon>Pseudomonadota</taxon>
        <taxon>Alphaproteobacteria</taxon>
        <taxon>Hyphomicrobiales</taxon>
        <taxon>Stappiaceae</taxon>
        <taxon>Pannonibacter</taxon>
    </lineage>
</organism>
<accession>A0A0L0J465</accession>
<dbReference type="InterPro" id="IPR052910">
    <property type="entry name" value="ABC-Purine-Binding"/>
</dbReference>
<dbReference type="RefSeq" id="WP_050471425.1">
    <property type="nucleotide sequence ID" value="NZ_CM011124.1"/>
</dbReference>
<dbReference type="Proteomes" id="UP000064921">
    <property type="component" value="Chromosome"/>
</dbReference>
<keyword evidence="1" id="KW-0238">DNA-binding</keyword>
<dbReference type="PATRIC" id="fig|121719.5.peg.1966"/>
<dbReference type="STRING" id="121719.APZ00_18795"/>
<keyword evidence="2" id="KW-1185">Reference proteome</keyword>
<dbReference type="GO" id="GO:0003677">
    <property type="term" value="F:DNA binding"/>
    <property type="evidence" value="ECO:0007669"/>
    <property type="project" value="UniProtKB-KW"/>
</dbReference>
<name>A0A0L0J465_9HYPH</name>
<dbReference type="InterPro" id="IPR003760">
    <property type="entry name" value="PnrA-like"/>
</dbReference>
<protein>
    <submittedName>
        <fullName evidence="1">DNA-binding protein</fullName>
    </submittedName>
</protein>
<dbReference type="eggNOG" id="COG1744">
    <property type="taxonomic scope" value="Bacteria"/>
</dbReference>
<dbReference type="AlphaFoldDB" id="A0A0L0J465"/>